<evidence type="ECO:0000313" key="1">
    <source>
        <dbReference type="EMBL" id="KAJ1165505.1"/>
    </source>
</evidence>
<dbReference type="Proteomes" id="UP001066276">
    <property type="component" value="Chromosome 4_2"/>
</dbReference>
<reference evidence="1" key="1">
    <citation type="journal article" date="2022" name="bioRxiv">
        <title>Sequencing and chromosome-scale assembly of the giantPleurodeles waltlgenome.</title>
        <authorList>
            <person name="Brown T."/>
            <person name="Elewa A."/>
            <person name="Iarovenko S."/>
            <person name="Subramanian E."/>
            <person name="Araus A.J."/>
            <person name="Petzold A."/>
            <person name="Susuki M."/>
            <person name="Suzuki K.-i.T."/>
            <person name="Hayashi T."/>
            <person name="Toyoda A."/>
            <person name="Oliveira C."/>
            <person name="Osipova E."/>
            <person name="Leigh N.D."/>
            <person name="Simon A."/>
            <person name="Yun M.H."/>
        </authorList>
    </citation>
    <scope>NUCLEOTIDE SEQUENCE</scope>
    <source>
        <strain evidence="1">20211129_DDA</strain>
        <tissue evidence="1">Liver</tissue>
    </source>
</reference>
<keyword evidence="2" id="KW-1185">Reference proteome</keyword>
<accession>A0AAV7SN26</accession>
<gene>
    <name evidence="1" type="ORF">NDU88_005932</name>
</gene>
<protein>
    <submittedName>
        <fullName evidence="1">Uncharacterized protein</fullName>
    </submittedName>
</protein>
<sequence length="164" mass="18687">MAATYGVRRALGHTVTTLEQQIADMDRQALHPTKVWEWWYRLQGELDEARDPLGKHDFKTHTERMHEQRDKPGRLLAWLVNREQGRNAGVSIKNAQGAFLTMQKGILCRFLEFYTQLYAQTDQDNETGIAAGLDEAHIPTVNAMVWEALNTTIEESDGQSSTET</sequence>
<evidence type="ECO:0000313" key="2">
    <source>
        <dbReference type="Proteomes" id="UP001066276"/>
    </source>
</evidence>
<organism evidence="1 2">
    <name type="scientific">Pleurodeles waltl</name>
    <name type="common">Iberian ribbed newt</name>
    <dbReference type="NCBI Taxonomy" id="8319"/>
    <lineage>
        <taxon>Eukaryota</taxon>
        <taxon>Metazoa</taxon>
        <taxon>Chordata</taxon>
        <taxon>Craniata</taxon>
        <taxon>Vertebrata</taxon>
        <taxon>Euteleostomi</taxon>
        <taxon>Amphibia</taxon>
        <taxon>Batrachia</taxon>
        <taxon>Caudata</taxon>
        <taxon>Salamandroidea</taxon>
        <taxon>Salamandridae</taxon>
        <taxon>Pleurodelinae</taxon>
        <taxon>Pleurodeles</taxon>
    </lineage>
</organism>
<dbReference type="AlphaFoldDB" id="A0AAV7SN26"/>
<dbReference type="EMBL" id="JANPWB010000008">
    <property type="protein sequence ID" value="KAJ1165505.1"/>
    <property type="molecule type" value="Genomic_DNA"/>
</dbReference>
<proteinExistence type="predicted"/>
<name>A0AAV7SN26_PLEWA</name>
<comment type="caution">
    <text evidence="1">The sequence shown here is derived from an EMBL/GenBank/DDBJ whole genome shotgun (WGS) entry which is preliminary data.</text>
</comment>